<dbReference type="GeneID" id="94348391"/>
<dbReference type="RefSeq" id="XP_067820543.1">
    <property type="nucleotide sequence ID" value="XM_067962720.1"/>
</dbReference>
<proteinExistence type="predicted"/>
<dbReference type="EMBL" id="SHOA02000004">
    <property type="protein sequence ID" value="TDH71044.1"/>
    <property type="molecule type" value="Genomic_DNA"/>
</dbReference>
<protein>
    <submittedName>
        <fullName evidence="1">Uncharacterized protein</fullName>
    </submittedName>
</protein>
<gene>
    <name evidence="1" type="ORF">CCR75_004634</name>
</gene>
<sequence length="67" mass="7500">MRRVKRVAVDALSRISEGSGVQCVQSDKLQQLFEFTRWDETSSICATALGLVSYELRISAGICHIRL</sequence>
<organism evidence="1 2">
    <name type="scientific">Bremia lactucae</name>
    <name type="common">Lettuce downy mildew</name>
    <dbReference type="NCBI Taxonomy" id="4779"/>
    <lineage>
        <taxon>Eukaryota</taxon>
        <taxon>Sar</taxon>
        <taxon>Stramenopiles</taxon>
        <taxon>Oomycota</taxon>
        <taxon>Peronosporomycetes</taxon>
        <taxon>Peronosporales</taxon>
        <taxon>Peronosporaceae</taxon>
        <taxon>Bremia</taxon>
    </lineage>
</organism>
<dbReference type="Proteomes" id="UP000294530">
    <property type="component" value="Unassembled WGS sequence"/>
</dbReference>
<keyword evidence="2" id="KW-1185">Reference proteome</keyword>
<name>A0A976FR47_BRELC</name>
<comment type="caution">
    <text evidence="1">The sequence shown here is derived from an EMBL/GenBank/DDBJ whole genome shotgun (WGS) entry which is preliminary data.</text>
</comment>
<dbReference type="KEGG" id="blac:94348391"/>
<evidence type="ECO:0000313" key="1">
    <source>
        <dbReference type="EMBL" id="TDH71044.1"/>
    </source>
</evidence>
<evidence type="ECO:0000313" key="2">
    <source>
        <dbReference type="Proteomes" id="UP000294530"/>
    </source>
</evidence>
<reference evidence="1 2" key="1">
    <citation type="journal article" date="2021" name="Genome Biol.">
        <title>AFLAP: assembly-free linkage analysis pipeline using k-mers from genome sequencing data.</title>
        <authorList>
            <person name="Fletcher K."/>
            <person name="Zhang L."/>
            <person name="Gil J."/>
            <person name="Han R."/>
            <person name="Cavanaugh K."/>
            <person name="Michelmore R."/>
        </authorList>
    </citation>
    <scope>NUCLEOTIDE SEQUENCE [LARGE SCALE GENOMIC DNA]</scope>
    <source>
        <strain evidence="1 2">SF5</strain>
    </source>
</reference>
<accession>A0A976FR47</accession>
<dbReference type="AlphaFoldDB" id="A0A976FR47"/>